<feature type="transmembrane region" description="Helical" evidence="2">
    <location>
        <begin position="218"/>
        <end position="242"/>
    </location>
</feature>
<evidence type="ECO:0000256" key="2">
    <source>
        <dbReference type="SAM" id="Phobius"/>
    </source>
</evidence>
<feature type="transmembrane region" description="Helical" evidence="2">
    <location>
        <begin position="271"/>
        <end position="288"/>
    </location>
</feature>
<evidence type="ECO:0000313" key="3">
    <source>
        <dbReference type="EMBL" id="CAB9511506.1"/>
    </source>
</evidence>
<dbReference type="OrthoDB" id="422089at2759"/>
<name>A0A9N8DZ32_9STRA</name>
<feature type="compositionally biased region" description="Polar residues" evidence="1">
    <location>
        <begin position="135"/>
        <end position="149"/>
    </location>
</feature>
<gene>
    <name evidence="3" type="ORF">SEMRO_488_G153050.1</name>
</gene>
<reference evidence="3" key="1">
    <citation type="submission" date="2020-06" db="EMBL/GenBank/DDBJ databases">
        <authorList>
            <consortium name="Plant Systems Biology data submission"/>
        </authorList>
    </citation>
    <scope>NUCLEOTIDE SEQUENCE</scope>
    <source>
        <strain evidence="3">D6</strain>
    </source>
</reference>
<comment type="caution">
    <text evidence="3">The sequence shown here is derived from an EMBL/GenBank/DDBJ whole genome shotgun (WGS) entry which is preliminary data.</text>
</comment>
<keyword evidence="2" id="KW-0472">Membrane</keyword>
<organism evidence="3 4">
    <name type="scientific">Seminavis robusta</name>
    <dbReference type="NCBI Taxonomy" id="568900"/>
    <lineage>
        <taxon>Eukaryota</taxon>
        <taxon>Sar</taxon>
        <taxon>Stramenopiles</taxon>
        <taxon>Ochrophyta</taxon>
        <taxon>Bacillariophyta</taxon>
        <taxon>Bacillariophyceae</taxon>
        <taxon>Bacillariophycidae</taxon>
        <taxon>Naviculales</taxon>
        <taxon>Naviculaceae</taxon>
        <taxon>Seminavis</taxon>
    </lineage>
</organism>
<sequence>MGRCCGRCSPLDLLSIFLAKKIPWCHAVATFQRSNPFLIPTRSSFASIGVLLLATDDDDDNGGPPTIRNGSGHSLSEAMNWHHQDSGELTNARLEFFRNEIQSPPTILTASAAASNPSAAATSKGTAEEEAPNTPMFTSSCHPVSPQQQSQECTNTVILTPPPVPQATALDRAGFRLDGFEVYAVVSALTLATSIQFFDLLSRQWTWDSTSWMLDLISITASAMGMMTGLHATFIFSLMTVYGRTAVGMGRDVTPFLDATQEVRARGFRSFHISLYTFGVQIVFVIVSRLPPTLWRRLGAPLMALIMWKVVYGDTKILMAKAGVVLFEEENSNTEEVHKNEETYTTDTSYTLARQ</sequence>
<feature type="compositionally biased region" description="Low complexity" evidence="1">
    <location>
        <begin position="112"/>
        <end position="123"/>
    </location>
</feature>
<dbReference type="Proteomes" id="UP001153069">
    <property type="component" value="Unassembled WGS sequence"/>
</dbReference>
<feature type="region of interest" description="Disordered" evidence="1">
    <location>
        <begin position="112"/>
        <end position="149"/>
    </location>
</feature>
<evidence type="ECO:0000313" key="4">
    <source>
        <dbReference type="Proteomes" id="UP001153069"/>
    </source>
</evidence>
<accession>A0A9N8DZ32</accession>
<keyword evidence="2" id="KW-0812">Transmembrane</keyword>
<keyword evidence="2" id="KW-1133">Transmembrane helix</keyword>
<dbReference type="AlphaFoldDB" id="A0A9N8DZ32"/>
<feature type="compositionally biased region" description="Polar residues" evidence="1">
    <location>
        <begin position="343"/>
        <end position="355"/>
    </location>
</feature>
<evidence type="ECO:0008006" key="5">
    <source>
        <dbReference type="Google" id="ProtNLM"/>
    </source>
</evidence>
<evidence type="ECO:0000256" key="1">
    <source>
        <dbReference type="SAM" id="MobiDB-lite"/>
    </source>
</evidence>
<protein>
    <recommendedName>
        <fullName evidence="5">Transmembrane protein</fullName>
    </recommendedName>
</protein>
<proteinExistence type="predicted"/>
<keyword evidence="4" id="KW-1185">Reference proteome</keyword>
<feature type="region of interest" description="Disordered" evidence="1">
    <location>
        <begin position="336"/>
        <end position="355"/>
    </location>
</feature>
<dbReference type="EMBL" id="CAICTM010000487">
    <property type="protein sequence ID" value="CAB9511506.1"/>
    <property type="molecule type" value="Genomic_DNA"/>
</dbReference>
<feature type="transmembrane region" description="Helical" evidence="2">
    <location>
        <begin position="180"/>
        <end position="198"/>
    </location>
</feature>